<dbReference type="Proteomes" id="UP001500630">
    <property type="component" value="Unassembled WGS sequence"/>
</dbReference>
<reference evidence="2" key="1">
    <citation type="journal article" date="2019" name="Int. J. Syst. Evol. Microbiol.">
        <title>The Global Catalogue of Microorganisms (GCM) 10K type strain sequencing project: providing services to taxonomists for standard genome sequencing and annotation.</title>
        <authorList>
            <consortium name="The Broad Institute Genomics Platform"/>
            <consortium name="The Broad Institute Genome Sequencing Center for Infectious Disease"/>
            <person name="Wu L."/>
            <person name="Ma J."/>
        </authorList>
    </citation>
    <scope>NUCLEOTIDE SEQUENCE [LARGE SCALE GENOMIC DNA]</scope>
    <source>
        <strain evidence="2">JCM 17326</strain>
    </source>
</reference>
<comment type="caution">
    <text evidence="1">The sequence shown here is derived from an EMBL/GenBank/DDBJ whole genome shotgun (WGS) entry which is preliminary data.</text>
</comment>
<name>A0ABP6YLX2_9ACTN</name>
<protein>
    <submittedName>
        <fullName evidence="1">Uncharacterized protein</fullName>
    </submittedName>
</protein>
<keyword evidence="2" id="KW-1185">Reference proteome</keyword>
<accession>A0ABP6YLX2</accession>
<organism evidence="1 2">
    <name type="scientific">Nonomuraea rosea</name>
    <dbReference type="NCBI Taxonomy" id="638574"/>
    <lineage>
        <taxon>Bacteria</taxon>
        <taxon>Bacillati</taxon>
        <taxon>Actinomycetota</taxon>
        <taxon>Actinomycetes</taxon>
        <taxon>Streptosporangiales</taxon>
        <taxon>Streptosporangiaceae</taxon>
        <taxon>Nonomuraea</taxon>
    </lineage>
</organism>
<gene>
    <name evidence="1" type="ORF">GCM10022419_080630</name>
</gene>
<evidence type="ECO:0000313" key="1">
    <source>
        <dbReference type="EMBL" id="GAA3586355.1"/>
    </source>
</evidence>
<sequence>MTDPVFEARTHLGPVEPLHQVMDLLNMPPLEAAVLNSGAPPHRQQATLYAALAEWAARSAQAAEQFGDKEHTARLTTQYAYLIESVNEYSTSGWTAPGDDCVAGVGASPDTAETFARLVRDRYLRHVADHLDDFDGWLEQEPYLRISVWGARGAADGYRHKLGSGDYPPDQYGRVLKLSKVPPTAVNIRTPLQVSRQVHARR</sequence>
<proteinExistence type="predicted"/>
<evidence type="ECO:0000313" key="2">
    <source>
        <dbReference type="Proteomes" id="UP001500630"/>
    </source>
</evidence>
<dbReference type="EMBL" id="BAABDQ010000023">
    <property type="protein sequence ID" value="GAA3586355.1"/>
    <property type="molecule type" value="Genomic_DNA"/>
</dbReference>
<dbReference type="RefSeq" id="WP_345570324.1">
    <property type="nucleotide sequence ID" value="NZ_BAABDQ010000023.1"/>
</dbReference>